<dbReference type="PROSITE" id="PS50931">
    <property type="entry name" value="HTH_LYSR"/>
    <property type="match status" value="1"/>
</dbReference>
<keyword evidence="2" id="KW-0805">Transcription regulation</keyword>
<protein>
    <recommendedName>
        <fullName evidence="5">HTH lysR-type domain-containing protein</fullName>
    </recommendedName>
</protein>
<dbReference type="PANTHER" id="PTHR30346:SF17">
    <property type="entry name" value="LYSR FAMILY TRANSCRIPTIONAL REGULATOR"/>
    <property type="match status" value="1"/>
</dbReference>
<dbReference type="GO" id="GO:0032993">
    <property type="term" value="C:protein-DNA complex"/>
    <property type="evidence" value="ECO:0007669"/>
    <property type="project" value="TreeGrafter"/>
</dbReference>
<evidence type="ECO:0000256" key="2">
    <source>
        <dbReference type="ARBA" id="ARBA00023015"/>
    </source>
</evidence>
<proteinExistence type="inferred from homology"/>
<dbReference type="InterPro" id="IPR036388">
    <property type="entry name" value="WH-like_DNA-bd_sf"/>
</dbReference>
<reference evidence="6 7" key="1">
    <citation type="submission" date="2017-04" db="EMBL/GenBank/DDBJ databases">
        <title>Unexpected and diverse lifestyles within the genus Limnohabitans.</title>
        <authorList>
            <person name="Kasalicky V."/>
            <person name="Mehrshad M."/>
            <person name="Andrei S.-A."/>
            <person name="Salcher M."/>
            <person name="Kratochvilova H."/>
            <person name="Simek K."/>
            <person name="Ghai R."/>
        </authorList>
    </citation>
    <scope>NUCLEOTIDE SEQUENCE [LARGE SCALE GENOMIC DNA]</scope>
    <source>
        <strain evidence="6 7">MWH-C5</strain>
    </source>
</reference>
<accession>A0A315ER07</accession>
<dbReference type="GO" id="GO:0003700">
    <property type="term" value="F:DNA-binding transcription factor activity"/>
    <property type="evidence" value="ECO:0007669"/>
    <property type="project" value="InterPro"/>
</dbReference>
<keyword evidence="7" id="KW-1185">Reference proteome</keyword>
<dbReference type="Pfam" id="PF03466">
    <property type="entry name" value="LysR_substrate"/>
    <property type="match status" value="1"/>
</dbReference>
<dbReference type="Gene3D" id="1.10.10.10">
    <property type="entry name" value="Winged helix-like DNA-binding domain superfamily/Winged helix DNA-binding domain"/>
    <property type="match status" value="1"/>
</dbReference>
<keyword evidence="3" id="KW-0238">DNA-binding</keyword>
<evidence type="ECO:0000256" key="4">
    <source>
        <dbReference type="ARBA" id="ARBA00023163"/>
    </source>
</evidence>
<evidence type="ECO:0000259" key="5">
    <source>
        <dbReference type="PROSITE" id="PS50931"/>
    </source>
</evidence>
<dbReference type="EMBL" id="NESP01000001">
    <property type="protein sequence ID" value="PUE60356.1"/>
    <property type="molecule type" value="Genomic_DNA"/>
</dbReference>
<evidence type="ECO:0000256" key="1">
    <source>
        <dbReference type="ARBA" id="ARBA00009437"/>
    </source>
</evidence>
<name>A0A315ER07_9BURK</name>
<dbReference type="Pfam" id="PF00126">
    <property type="entry name" value="HTH_1"/>
    <property type="match status" value="1"/>
</dbReference>
<dbReference type="PANTHER" id="PTHR30346">
    <property type="entry name" value="TRANSCRIPTIONAL DUAL REGULATOR HCAR-RELATED"/>
    <property type="match status" value="1"/>
</dbReference>
<comment type="caution">
    <text evidence="6">The sequence shown here is derived from an EMBL/GenBank/DDBJ whole genome shotgun (WGS) entry which is preliminary data.</text>
</comment>
<dbReference type="AlphaFoldDB" id="A0A315ER07"/>
<dbReference type="SUPFAM" id="SSF53850">
    <property type="entry name" value="Periplasmic binding protein-like II"/>
    <property type="match status" value="1"/>
</dbReference>
<dbReference type="SUPFAM" id="SSF46785">
    <property type="entry name" value="Winged helix' DNA-binding domain"/>
    <property type="match status" value="1"/>
</dbReference>
<keyword evidence="4" id="KW-0804">Transcription</keyword>
<organism evidence="6 7">
    <name type="scientific">Limnohabitans curvus</name>
    <dbReference type="NCBI Taxonomy" id="323423"/>
    <lineage>
        <taxon>Bacteria</taxon>
        <taxon>Pseudomonadati</taxon>
        <taxon>Pseudomonadota</taxon>
        <taxon>Betaproteobacteria</taxon>
        <taxon>Burkholderiales</taxon>
        <taxon>Comamonadaceae</taxon>
        <taxon>Limnohabitans</taxon>
    </lineage>
</organism>
<sequence>MNLKHLRVFCQIVDSGSANLAAEKLHIAATAVSMQLSNLEESLGGKLFDRSTRPMSLTTLGQYIYPKAKALLSNARQMENEAKGIASGDYGWLSIGFVRSTLHSLIPESVRVMREEFPKIRIDLDEMLSEHQAENIRKGTIHIGISRQIGQYEKEKDMIYIPLIRDPLVAAIPINHPLAKKKTVTPSELDCLPFISFPKDPFSKFASQSLNYLQEHGATPNVGHEAKEIQTALGLVAAGLGITLVGKTVAKNNRTDVAFVPIKGKQLESEIFAITSSDKPSLVVQEFIRILCARAMH</sequence>
<dbReference type="InterPro" id="IPR005119">
    <property type="entry name" value="LysR_subst-bd"/>
</dbReference>
<dbReference type="Gene3D" id="3.40.190.10">
    <property type="entry name" value="Periplasmic binding protein-like II"/>
    <property type="match status" value="2"/>
</dbReference>
<comment type="similarity">
    <text evidence="1">Belongs to the LysR transcriptional regulatory family.</text>
</comment>
<evidence type="ECO:0000256" key="3">
    <source>
        <dbReference type="ARBA" id="ARBA00023125"/>
    </source>
</evidence>
<dbReference type="GO" id="GO:0003677">
    <property type="term" value="F:DNA binding"/>
    <property type="evidence" value="ECO:0007669"/>
    <property type="project" value="UniProtKB-KW"/>
</dbReference>
<dbReference type="InterPro" id="IPR000847">
    <property type="entry name" value="LysR_HTH_N"/>
</dbReference>
<evidence type="ECO:0000313" key="7">
    <source>
        <dbReference type="Proteomes" id="UP000251341"/>
    </source>
</evidence>
<dbReference type="Proteomes" id="UP000251341">
    <property type="component" value="Unassembled WGS sequence"/>
</dbReference>
<feature type="domain" description="HTH lysR-type" evidence="5">
    <location>
        <begin position="1"/>
        <end position="58"/>
    </location>
</feature>
<dbReference type="CDD" id="cd08414">
    <property type="entry name" value="PBP2_LTTR_aromatics_like"/>
    <property type="match status" value="1"/>
</dbReference>
<gene>
    <name evidence="6" type="ORF">B9Z44_12715</name>
</gene>
<dbReference type="RefSeq" id="WP_108402608.1">
    <property type="nucleotide sequence ID" value="NZ_NESP01000001.1"/>
</dbReference>
<evidence type="ECO:0000313" key="6">
    <source>
        <dbReference type="EMBL" id="PUE60356.1"/>
    </source>
</evidence>
<dbReference type="InterPro" id="IPR036390">
    <property type="entry name" value="WH_DNA-bd_sf"/>
</dbReference>
<dbReference type="FunFam" id="1.10.10.10:FF:000001">
    <property type="entry name" value="LysR family transcriptional regulator"/>
    <property type="match status" value="1"/>
</dbReference>